<organism evidence="1 2">
    <name type="scientific">Buddleja alternifolia</name>
    <dbReference type="NCBI Taxonomy" id="168488"/>
    <lineage>
        <taxon>Eukaryota</taxon>
        <taxon>Viridiplantae</taxon>
        <taxon>Streptophyta</taxon>
        <taxon>Embryophyta</taxon>
        <taxon>Tracheophyta</taxon>
        <taxon>Spermatophyta</taxon>
        <taxon>Magnoliopsida</taxon>
        <taxon>eudicotyledons</taxon>
        <taxon>Gunneridae</taxon>
        <taxon>Pentapetalae</taxon>
        <taxon>asterids</taxon>
        <taxon>lamiids</taxon>
        <taxon>Lamiales</taxon>
        <taxon>Scrophulariaceae</taxon>
        <taxon>Buddlejeae</taxon>
        <taxon>Buddleja</taxon>
    </lineage>
</organism>
<reference evidence="1" key="1">
    <citation type="submission" date="2019-10" db="EMBL/GenBank/DDBJ databases">
        <authorList>
            <person name="Zhang R."/>
            <person name="Pan Y."/>
            <person name="Wang J."/>
            <person name="Ma R."/>
            <person name="Yu S."/>
        </authorList>
    </citation>
    <scope>NUCLEOTIDE SEQUENCE</scope>
    <source>
        <strain evidence="1">LA-IB0</strain>
        <tissue evidence="1">Leaf</tissue>
    </source>
</reference>
<keyword evidence="2" id="KW-1185">Reference proteome</keyword>
<dbReference type="EMBL" id="WHWC01000014">
    <property type="protein sequence ID" value="KAG8369780.1"/>
    <property type="molecule type" value="Genomic_DNA"/>
</dbReference>
<protein>
    <submittedName>
        <fullName evidence="1">Uncharacterized protein</fullName>
    </submittedName>
</protein>
<accession>A0AAV6WS25</accession>
<sequence>MEKTVQEVDEITGKDRVSEMDGMRKLLEYSDESIFRQLDTSDGTLYFSDVLALYYMEKKETTSSGEFGEAATAAKEATTLEELQLLHFRQI</sequence>
<gene>
    <name evidence="1" type="ORF">BUALT_Bualt14G0049300</name>
</gene>
<evidence type="ECO:0000313" key="2">
    <source>
        <dbReference type="Proteomes" id="UP000826271"/>
    </source>
</evidence>
<proteinExistence type="predicted"/>
<comment type="caution">
    <text evidence="1">The sequence shown here is derived from an EMBL/GenBank/DDBJ whole genome shotgun (WGS) entry which is preliminary data.</text>
</comment>
<dbReference type="AlphaFoldDB" id="A0AAV6WS25"/>
<name>A0AAV6WS25_9LAMI</name>
<dbReference type="Proteomes" id="UP000826271">
    <property type="component" value="Unassembled WGS sequence"/>
</dbReference>
<evidence type="ECO:0000313" key="1">
    <source>
        <dbReference type="EMBL" id="KAG8369780.1"/>
    </source>
</evidence>